<sequence length="82" mass="9913">MEKLNIQRLQMTLVYLESKQRELKRQNDNDTRSIESMIKYLKKDMVDQYKLVEYHTSIEEDIINTDSFITTVQNIITLMLNR</sequence>
<evidence type="ECO:0000313" key="2">
    <source>
        <dbReference type="Proteomes" id="UP000198345"/>
    </source>
</evidence>
<comment type="caution">
    <text evidence="1">The sequence shown here is derived from an EMBL/GenBank/DDBJ whole genome shotgun (WGS) entry which is preliminary data.</text>
</comment>
<dbReference type="Proteomes" id="UP000198345">
    <property type="component" value="Unassembled WGS sequence"/>
</dbReference>
<reference evidence="1 2" key="1">
    <citation type="submission" date="2016-11" db="EMBL/GenBank/DDBJ databases">
        <title>Whole genomes of Flavobacteriaceae.</title>
        <authorList>
            <person name="Stine C."/>
            <person name="Li C."/>
            <person name="Tadesse D."/>
        </authorList>
    </citation>
    <scope>NUCLEOTIDE SEQUENCE [LARGE SCALE GENOMIC DNA]</scope>
    <source>
        <strain evidence="1 2">DSM 18292</strain>
    </source>
</reference>
<keyword evidence="2" id="KW-1185">Reference proteome</keyword>
<gene>
    <name evidence="1" type="ORF">B0A66_12470</name>
</gene>
<organism evidence="1 2">
    <name type="scientific">Flavobacterium hercynium</name>
    <dbReference type="NCBI Taxonomy" id="387094"/>
    <lineage>
        <taxon>Bacteria</taxon>
        <taxon>Pseudomonadati</taxon>
        <taxon>Bacteroidota</taxon>
        <taxon>Flavobacteriia</taxon>
        <taxon>Flavobacteriales</taxon>
        <taxon>Flavobacteriaceae</taxon>
        <taxon>Flavobacterium</taxon>
    </lineage>
</organism>
<name>A0A226H7U6_9FLAO</name>
<accession>A0A226H7U6</accession>
<evidence type="ECO:0000313" key="1">
    <source>
        <dbReference type="EMBL" id="OXA90379.1"/>
    </source>
</evidence>
<dbReference type="EMBL" id="MUGW01000025">
    <property type="protein sequence ID" value="OXA90379.1"/>
    <property type="molecule type" value="Genomic_DNA"/>
</dbReference>
<dbReference type="AlphaFoldDB" id="A0A226H7U6"/>
<dbReference type="OrthoDB" id="1374133at2"/>
<protein>
    <submittedName>
        <fullName evidence="1">Uncharacterized protein</fullName>
    </submittedName>
</protein>
<proteinExistence type="predicted"/>
<dbReference type="RefSeq" id="WP_089050168.1">
    <property type="nucleotide sequence ID" value="NZ_FXTV01000009.1"/>
</dbReference>